<proteinExistence type="predicted"/>
<reference evidence="2" key="1">
    <citation type="submission" date="2022-10" db="EMBL/GenBank/DDBJ databases">
        <title>Genome assembly of Pristionchus species.</title>
        <authorList>
            <person name="Yoshida K."/>
            <person name="Sommer R.J."/>
        </authorList>
    </citation>
    <scope>NUCLEOTIDE SEQUENCE [LARGE SCALE GENOMIC DNA]</scope>
    <source>
        <strain evidence="2">RS5460</strain>
    </source>
</reference>
<dbReference type="AlphaFoldDB" id="A0AAN4ZED3"/>
<sequence>SGCSRRTGWAGGAVVGLSTAAAAATSRSLATSHEDLGDLRCSNGRGGASHHDHLGPRVVGSLSEVIDVLHRSIVEVVDVIEQVGEAAQTTNDNCCSCDRGECGCFHIEMGKK</sequence>
<evidence type="ECO:0000313" key="1">
    <source>
        <dbReference type="EMBL" id="GMR39652.1"/>
    </source>
</evidence>
<feature type="non-terminal residue" evidence="1">
    <location>
        <position position="1"/>
    </location>
</feature>
<name>A0AAN4ZED3_9BILA</name>
<dbReference type="Proteomes" id="UP001328107">
    <property type="component" value="Unassembled WGS sequence"/>
</dbReference>
<protein>
    <submittedName>
        <fullName evidence="1">Uncharacterized protein</fullName>
    </submittedName>
</protein>
<gene>
    <name evidence="1" type="ORF">PMAYCL1PPCAC_09847</name>
</gene>
<dbReference type="EMBL" id="BTRK01000002">
    <property type="protein sequence ID" value="GMR39652.1"/>
    <property type="molecule type" value="Genomic_DNA"/>
</dbReference>
<evidence type="ECO:0000313" key="2">
    <source>
        <dbReference type="Proteomes" id="UP001328107"/>
    </source>
</evidence>
<feature type="non-terminal residue" evidence="1">
    <location>
        <position position="112"/>
    </location>
</feature>
<comment type="caution">
    <text evidence="1">The sequence shown here is derived from an EMBL/GenBank/DDBJ whole genome shotgun (WGS) entry which is preliminary data.</text>
</comment>
<accession>A0AAN4ZED3</accession>
<keyword evidence="2" id="KW-1185">Reference proteome</keyword>
<organism evidence="1 2">
    <name type="scientific">Pristionchus mayeri</name>
    <dbReference type="NCBI Taxonomy" id="1317129"/>
    <lineage>
        <taxon>Eukaryota</taxon>
        <taxon>Metazoa</taxon>
        <taxon>Ecdysozoa</taxon>
        <taxon>Nematoda</taxon>
        <taxon>Chromadorea</taxon>
        <taxon>Rhabditida</taxon>
        <taxon>Rhabditina</taxon>
        <taxon>Diplogasteromorpha</taxon>
        <taxon>Diplogasteroidea</taxon>
        <taxon>Neodiplogasteridae</taxon>
        <taxon>Pristionchus</taxon>
    </lineage>
</organism>